<dbReference type="GO" id="GO:0016829">
    <property type="term" value="F:lyase activity"/>
    <property type="evidence" value="ECO:0007669"/>
    <property type="project" value="UniProtKB-KW"/>
</dbReference>
<evidence type="ECO:0000256" key="1">
    <source>
        <dbReference type="ARBA" id="ARBA00001933"/>
    </source>
</evidence>
<evidence type="ECO:0000313" key="6">
    <source>
        <dbReference type="Proteomes" id="UP000230638"/>
    </source>
</evidence>
<dbReference type="Gene3D" id="3.40.640.10">
    <property type="entry name" value="Type I PLP-dependent aspartate aminotransferase-like (Major domain)"/>
    <property type="match status" value="1"/>
</dbReference>
<protein>
    <submittedName>
        <fullName evidence="5">Tyrosine phenol-lyase</fullName>
    </submittedName>
</protein>
<comment type="cofactor">
    <cofactor evidence="1">
        <name>pyridoxal 5'-phosphate</name>
        <dbReference type="ChEBI" id="CHEBI:597326"/>
    </cofactor>
</comment>
<name>A0A2H0CUE9_9BACT</name>
<dbReference type="NCBIfam" id="NF009709">
    <property type="entry name" value="PRK13238.1"/>
    <property type="match status" value="1"/>
</dbReference>
<evidence type="ECO:0000256" key="3">
    <source>
        <dbReference type="ARBA" id="ARBA00022898"/>
    </source>
</evidence>
<dbReference type="Gene3D" id="3.90.1150.10">
    <property type="entry name" value="Aspartate Aminotransferase, domain 1"/>
    <property type="match status" value="1"/>
</dbReference>
<dbReference type="Pfam" id="PF01212">
    <property type="entry name" value="Beta_elim_lyase"/>
    <property type="match status" value="1"/>
</dbReference>
<dbReference type="SUPFAM" id="SSF53383">
    <property type="entry name" value="PLP-dependent transferases"/>
    <property type="match status" value="1"/>
</dbReference>
<dbReference type="InterPro" id="IPR015421">
    <property type="entry name" value="PyrdxlP-dep_Trfase_major"/>
</dbReference>
<gene>
    <name evidence="5" type="ORF">COW88_02010</name>
</gene>
<sequence>MDNFCQLIKTFPGSYIITARLRKDKNKKPRLLSWRKKRSKSYVIQRKVSPAHEIVSDRISAIIRDIIASIANNVAFQEKRRIVWAVTAPLQITKKRCVMNFVSFFQSEDGMKKPRPYINHAVKFKKAYTREERLLALNDAGWNVFLCPSKYVTGCDMLSDSGTTTMTNTQWAALHEGDEAYGSNEGYFILGEVIRELWGDEFFSPNRHPPNAFLFHQGRAGEDALFTELGALGTRLIIPSNGHFDTTGANIEANGIQALNLFSPELNRIPDARFKGNIDMVALRSLLETSAERVPLIYLTITNNTGGGQPVSMQNIRETGELAHRYGIPLFFDAGRFAENAWFIKRDEKSYADKTVRDIVREMFQYADGCTVSFKKDGLGNMGGGVFIRRDGLFETRYPKIAAAMATRQILTEGHPTYGGMTGRDIMAITVGLKQTVEPAYLAHRINQVAYFGEAMARASLPVLTPFGGHAVYLDMNRFFEGTSHQPADFGGIAFAALLLGLYGHRVSELGNFAFGKYDTLTKRHIFPKNNFVRFAIPRLRYEREDLDATVDAASALYTGRHAIPKIKVLYGLALPLRHFHSRFKLMF</sequence>
<dbReference type="InterPro" id="IPR015424">
    <property type="entry name" value="PyrdxlP-dep_Trfase"/>
</dbReference>
<feature type="domain" description="Aromatic amino acid beta-eliminating lyase/threonine aldolase" evidence="4">
    <location>
        <begin position="156"/>
        <end position="544"/>
    </location>
</feature>
<keyword evidence="3" id="KW-0663">Pyridoxal phosphate</keyword>
<keyword evidence="5" id="KW-0456">Lyase</keyword>
<dbReference type="AlphaFoldDB" id="A0A2H0CUE9"/>
<comment type="caution">
    <text evidence="5">The sequence shown here is derived from an EMBL/GenBank/DDBJ whole genome shotgun (WGS) entry which is preliminary data.</text>
</comment>
<dbReference type="GO" id="GO:0006520">
    <property type="term" value="P:amino acid metabolic process"/>
    <property type="evidence" value="ECO:0007669"/>
    <property type="project" value="InterPro"/>
</dbReference>
<dbReference type="InterPro" id="IPR001597">
    <property type="entry name" value="ArAA_b-elim_lyase/Thr_aldolase"/>
</dbReference>
<proteinExistence type="inferred from homology"/>
<dbReference type="Proteomes" id="UP000230638">
    <property type="component" value="Unassembled WGS sequence"/>
</dbReference>
<organism evidence="5 6">
    <name type="scientific">Candidatus Lloydbacteria bacterium CG22_combo_CG10-13_8_21_14_all_47_15</name>
    <dbReference type="NCBI Taxonomy" id="1974635"/>
    <lineage>
        <taxon>Bacteria</taxon>
        <taxon>Candidatus Lloydiibacteriota</taxon>
    </lineage>
</organism>
<evidence type="ECO:0000259" key="4">
    <source>
        <dbReference type="Pfam" id="PF01212"/>
    </source>
</evidence>
<dbReference type="InterPro" id="IPR015422">
    <property type="entry name" value="PyrdxlP-dep_Trfase_small"/>
</dbReference>
<comment type="similarity">
    <text evidence="2">Belongs to the beta-eliminating lyase family.</text>
</comment>
<evidence type="ECO:0000256" key="2">
    <source>
        <dbReference type="ARBA" id="ARBA00009721"/>
    </source>
</evidence>
<dbReference type="PANTHER" id="PTHR32325:SF4">
    <property type="entry name" value="TRYPTOPHANASE"/>
    <property type="match status" value="1"/>
</dbReference>
<accession>A0A2H0CUE9</accession>
<dbReference type="PANTHER" id="PTHR32325">
    <property type="entry name" value="BETA-ELIMINATING LYASE-LIKE PROTEIN-RELATED"/>
    <property type="match status" value="1"/>
</dbReference>
<evidence type="ECO:0000313" key="5">
    <source>
        <dbReference type="EMBL" id="PIP73371.1"/>
    </source>
</evidence>
<dbReference type="EMBL" id="PCTL01000021">
    <property type="protein sequence ID" value="PIP73371.1"/>
    <property type="molecule type" value="Genomic_DNA"/>
</dbReference>
<reference evidence="5 6" key="1">
    <citation type="submission" date="2017-09" db="EMBL/GenBank/DDBJ databases">
        <title>Depth-based differentiation of microbial function through sediment-hosted aquifers and enrichment of novel symbionts in the deep terrestrial subsurface.</title>
        <authorList>
            <person name="Probst A.J."/>
            <person name="Ladd B."/>
            <person name="Jarett J.K."/>
            <person name="Geller-Mcgrath D.E."/>
            <person name="Sieber C.M."/>
            <person name="Emerson J.B."/>
            <person name="Anantharaman K."/>
            <person name="Thomas B.C."/>
            <person name="Malmstrom R."/>
            <person name="Stieglmeier M."/>
            <person name="Klingl A."/>
            <person name="Woyke T."/>
            <person name="Ryan C.M."/>
            <person name="Banfield J.F."/>
        </authorList>
    </citation>
    <scope>NUCLEOTIDE SEQUENCE [LARGE SCALE GENOMIC DNA]</scope>
    <source>
        <strain evidence="5">CG22_combo_CG10-13_8_21_14_all_47_15</strain>
    </source>
</reference>